<organism evidence="2 3">
    <name type="scientific">Amycolatopsis xylanica</name>
    <dbReference type="NCBI Taxonomy" id="589385"/>
    <lineage>
        <taxon>Bacteria</taxon>
        <taxon>Bacillati</taxon>
        <taxon>Actinomycetota</taxon>
        <taxon>Actinomycetes</taxon>
        <taxon>Pseudonocardiales</taxon>
        <taxon>Pseudonocardiaceae</taxon>
        <taxon>Amycolatopsis</taxon>
    </lineage>
</organism>
<evidence type="ECO:0000256" key="1">
    <source>
        <dbReference type="SAM" id="Phobius"/>
    </source>
</evidence>
<dbReference type="EMBL" id="FNON01000006">
    <property type="protein sequence ID" value="SDY67270.1"/>
    <property type="molecule type" value="Genomic_DNA"/>
</dbReference>
<proteinExistence type="predicted"/>
<dbReference type="Proteomes" id="UP000199515">
    <property type="component" value="Unassembled WGS sequence"/>
</dbReference>
<feature type="transmembrane region" description="Helical" evidence="1">
    <location>
        <begin position="20"/>
        <end position="43"/>
    </location>
</feature>
<evidence type="ECO:0000313" key="2">
    <source>
        <dbReference type="EMBL" id="SDY67270.1"/>
    </source>
</evidence>
<dbReference type="OrthoDB" id="3687320at2"/>
<keyword evidence="1" id="KW-0472">Membrane</keyword>
<evidence type="ECO:0000313" key="3">
    <source>
        <dbReference type="Proteomes" id="UP000199515"/>
    </source>
</evidence>
<keyword evidence="3" id="KW-1185">Reference proteome</keyword>
<gene>
    <name evidence="2" type="ORF">SAMN05421504_106335</name>
</gene>
<dbReference type="AlphaFoldDB" id="A0A1H3LSH5"/>
<accession>A0A1H3LSH5</accession>
<evidence type="ECO:0008006" key="4">
    <source>
        <dbReference type="Google" id="ProtNLM"/>
    </source>
</evidence>
<reference evidence="2 3" key="1">
    <citation type="submission" date="2016-10" db="EMBL/GenBank/DDBJ databases">
        <authorList>
            <person name="de Groot N.N."/>
        </authorList>
    </citation>
    <scope>NUCLEOTIDE SEQUENCE [LARGE SCALE GENOMIC DNA]</scope>
    <source>
        <strain evidence="2 3">CPCC 202699</strain>
    </source>
</reference>
<sequence>MQQYGQPYYYPPRRKSRVGLVFAIIGASFVTLLAAGVVTWRLIDLNIPGGVPAANAPVEGACAFTPALLQRIDATNAARGTDGMGSDGTRFVECTYFTLQGTADNRDRNFYVSARHSPTPAKADEHWAELTRGYASRSKPLPGLGDQAMISVDGGDTTRAQIIVRAGNSTASVGYAGFDKGFFGKSGCDEADAIRAATDLTKELLAKLT</sequence>
<protein>
    <recommendedName>
        <fullName evidence="4">DUF3558 domain-containing protein</fullName>
    </recommendedName>
</protein>
<keyword evidence="1" id="KW-1133">Transmembrane helix</keyword>
<keyword evidence="1" id="KW-0812">Transmembrane</keyword>
<name>A0A1H3LSH5_9PSEU</name>
<dbReference type="RefSeq" id="WP_091293821.1">
    <property type="nucleotide sequence ID" value="NZ_FNON01000006.1"/>
</dbReference>